<evidence type="ECO:0000256" key="22">
    <source>
        <dbReference type="ARBA" id="ARBA00045018"/>
    </source>
</evidence>
<comment type="catalytic activity">
    <reaction evidence="19">
        <text>L-alanyl-L-lysine(out) = L-alanyl-L-lysine(in)</text>
        <dbReference type="Rhea" id="RHEA:79415"/>
        <dbReference type="ChEBI" id="CHEBI:192470"/>
    </reaction>
</comment>
<evidence type="ECO:0000256" key="23">
    <source>
        <dbReference type="ARBA" id="ARBA00045709"/>
    </source>
</evidence>
<evidence type="ECO:0000313" key="28">
    <source>
        <dbReference type="Proteomes" id="UP000218775"/>
    </source>
</evidence>
<evidence type="ECO:0000256" key="19">
    <source>
        <dbReference type="ARBA" id="ARBA00044919"/>
    </source>
</evidence>
<feature type="transmembrane region" description="Helical" evidence="25">
    <location>
        <begin position="94"/>
        <end position="116"/>
    </location>
</feature>
<feature type="transmembrane region" description="Helical" evidence="25">
    <location>
        <begin position="208"/>
        <end position="232"/>
    </location>
</feature>
<evidence type="ECO:0000256" key="21">
    <source>
        <dbReference type="ARBA" id="ARBA00044985"/>
    </source>
</evidence>
<feature type="non-terminal residue" evidence="27">
    <location>
        <position position="355"/>
    </location>
</feature>
<evidence type="ECO:0000256" key="20">
    <source>
        <dbReference type="ARBA" id="ARBA00044924"/>
    </source>
</evidence>
<feature type="transmembrane region" description="Helical" evidence="25">
    <location>
        <begin position="244"/>
        <end position="264"/>
    </location>
</feature>
<evidence type="ECO:0000256" key="11">
    <source>
        <dbReference type="ARBA" id="ARBA00044884"/>
    </source>
</evidence>
<evidence type="ECO:0000256" key="10">
    <source>
        <dbReference type="ARBA" id="ARBA00044881"/>
    </source>
</evidence>
<evidence type="ECO:0000256" key="6">
    <source>
        <dbReference type="ARBA" id="ARBA00023136"/>
    </source>
</evidence>
<evidence type="ECO:0000256" key="5">
    <source>
        <dbReference type="ARBA" id="ARBA00022989"/>
    </source>
</evidence>
<comment type="catalytic activity">
    <reaction evidence="17">
        <text>L-arginyl-glycine(out) = L-arginyl-glycine(in)</text>
        <dbReference type="Rhea" id="RHEA:79391"/>
        <dbReference type="ChEBI" id="CHEBI:229955"/>
    </reaction>
</comment>
<dbReference type="PANTHER" id="PTHR23512">
    <property type="entry name" value="MAJOR FACILITATOR SUPERFAMILY DOMAIN-CONTAINING PROTEIN 1"/>
    <property type="match status" value="1"/>
</dbReference>
<comment type="function">
    <text evidence="23">Lysosomal dipeptide uniporter that selectively exports lysine, arginine or histidine-containing dipeptides with a net positive charge from the lysosome lumen into the cytosol. Could play a role in a specific type of protein O-glycosylation indirectly regulating macrophages migration and tissue invasion. Also essential for liver homeostasis.</text>
</comment>
<dbReference type="Gene3D" id="1.20.1250.20">
    <property type="entry name" value="MFS general substrate transporter like domains"/>
    <property type="match status" value="2"/>
</dbReference>
<comment type="catalytic activity">
    <reaction evidence="15">
        <text>L-arginyl-L-alpha-amino acid(out) = L-arginyl-L-alpha-amino acid(in)</text>
        <dbReference type="Rhea" id="RHEA:79371"/>
        <dbReference type="ChEBI" id="CHEBI:84315"/>
    </reaction>
</comment>
<comment type="caution">
    <text evidence="27">The sequence shown here is derived from an EMBL/GenBank/DDBJ whole genome shotgun (WGS) entry which is preliminary data.</text>
</comment>
<organism evidence="27 28">
    <name type="scientific">Aerophobetes bacterium</name>
    <dbReference type="NCBI Taxonomy" id="2030807"/>
    <lineage>
        <taxon>Bacteria</taxon>
        <taxon>Candidatus Aerophobota</taxon>
    </lineage>
</organism>
<comment type="catalytic activity">
    <reaction evidence="12">
        <text>L-lysyl-L-alpha-amino acid(out) = L-lysyl-L-alpha-amino acid(in)</text>
        <dbReference type="Rhea" id="RHEA:79387"/>
        <dbReference type="ChEBI" id="CHEBI:229965"/>
    </reaction>
</comment>
<dbReference type="AlphaFoldDB" id="A0A2A4X0A6"/>
<comment type="subunit">
    <text evidence="24">Homodimer. Interacts with lysosomal protein GLMP (via lumenal domain); the interaction starts while both proteins are still in the endoplasmic reticulum and is required for stabilization of MFSD1 in lysosomes but has no direct effect on its targeting to lysosomes or transporter activity.</text>
</comment>
<dbReference type="SUPFAM" id="SSF103473">
    <property type="entry name" value="MFS general substrate transporter"/>
    <property type="match status" value="1"/>
</dbReference>
<evidence type="ECO:0000256" key="9">
    <source>
        <dbReference type="ARBA" id="ARBA00044878"/>
    </source>
</evidence>
<evidence type="ECO:0000256" key="12">
    <source>
        <dbReference type="ARBA" id="ARBA00044891"/>
    </source>
</evidence>
<feature type="transmembrane region" description="Helical" evidence="25">
    <location>
        <begin position="66"/>
        <end position="88"/>
    </location>
</feature>
<keyword evidence="5 25" id="KW-1133">Transmembrane helix</keyword>
<proteinExistence type="inferred from homology"/>
<evidence type="ECO:0000256" key="7">
    <source>
        <dbReference type="ARBA" id="ARBA00023228"/>
    </source>
</evidence>
<keyword evidence="6 25" id="KW-0472">Membrane</keyword>
<evidence type="ECO:0000256" key="14">
    <source>
        <dbReference type="ARBA" id="ARBA00044898"/>
    </source>
</evidence>
<dbReference type="PROSITE" id="PS50850">
    <property type="entry name" value="MFS"/>
    <property type="match status" value="1"/>
</dbReference>
<comment type="catalytic activity">
    <reaction evidence="14">
        <text>L-aspartyl-L-lysine(out) = L-aspartyl-L-lysine(in)</text>
        <dbReference type="Rhea" id="RHEA:79411"/>
        <dbReference type="ChEBI" id="CHEBI:229953"/>
    </reaction>
</comment>
<dbReference type="Pfam" id="PF07690">
    <property type="entry name" value="MFS_1"/>
    <property type="match status" value="1"/>
</dbReference>
<evidence type="ECO:0000256" key="1">
    <source>
        <dbReference type="ARBA" id="ARBA00004155"/>
    </source>
</evidence>
<evidence type="ECO:0000256" key="17">
    <source>
        <dbReference type="ARBA" id="ARBA00044903"/>
    </source>
</evidence>
<evidence type="ECO:0000256" key="24">
    <source>
        <dbReference type="ARBA" id="ARBA00046376"/>
    </source>
</evidence>
<dbReference type="InterPro" id="IPR052187">
    <property type="entry name" value="MFSD1"/>
</dbReference>
<comment type="catalytic activity">
    <reaction evidence="16">
        <text>L-lysyl-L-lysine(out) = L-lysyl-L-lysine(in)</text>
        <dbReference type="Rhea" id="RHEA:79403"/>
        <dbReference type="ChEBI" id="CHEBI:229956"/>
    </reaction>
</comment>
<sequence>MPWLIWTFGVLFLFYKFFIQNFVSLISNSLMQQFFIGAAGLGALSSAFYIAYSMMQIPIGVLMDRFGARFLLATAAALSGIGCLIFSMTNSYSVAIISRAFMGIGSSFGFIGMAYISSHWFSKKRLPLLLGLGNSLGMLGSVCAGGPFAQLLNSIPWNHVILLFGVFGILIGIGIIVFLRKEKQSSTHNHEKVSLKHSMKVVACNKSIWLNGVIALLFYVTTTGFAGLWGVPFFQNVYGLDARIAGWAVSMLFFGWIVGGPIIGMMANTLHSRKKLQFVSILITFLCMVIIIYFTHISTPILFALMFAVGVFSSAELLSFALSVEAVPFNVKGTSMAITNCIISFGSFAVQPLVG</sequence>
<evidence type="ECO:0000256" key="25">
    <source>
        <dbReference type="SAM" id="Phobius"/>
    </source>
</evidence>
<evidence type="ECO:0000256" key="3">
    <source>
        <dbReference type="ARBA" id="ARBA00022448"/>
    </source>
</evidence>
<evidence type="ECO:0000256" key="8">
    <source>
        <dbReference type="ARBA" id="ARBA00044876"/>
    </source>
</evidence>
<keyword evidence="7" id="KW-0458">Lysosome</keyword>
<feature type="domain" description="Major facilitator superfamily (MFS) profile" evidence="26">
    <location>
        <begin position="2"/>
        <end position="355"/>
    </location>
</feature>
<name>A0A2A4X0A6_UNCAE</name>
<dbReference type="InterPro" id="IPR036259">
    <property type="entry name" value="MFS_trans_sf"/>
</dbReference>
<evidence type="ECO:0000256" key="15">
    <source>
        <dbReference type="ARBA" id="ARBA00044899"/>
    </source>
</evidence>
<evidence type="ECO:0000313" key="27">
    <source>
        <dbReference type="EMBL" id="PCI75489.1"/>
    </source>
</evidence>
<comment type="catalytic activity">
    <reaction evidence="8">
        <text>L-lysyl-L-alanine(out) = L-lysyl-L-alanine(in)</text>
        <dbReference type="Rhea" id="RHEA:79399"/>
        <dbReference type="ChEBI" id="CHEBI:229954"/>
    </reaction>
</comment>
<reference evidence="28" key="1">
    <citation type="submission" date="2017-08" db="EMBL/GenBank/DDBJ databases">
        <title>A dynamic microbial community with high functional redundancy inhabits the cold, oxic subseafloor aquifer.</title>
        <authorList>
            <person name="Tully B.J."/>
            <person name="Wheat C.G."/>
            <person name="Glazer B.T."/>
            <person name="Huber J.A."/>
        </authorList>
    </citation>
    <scope>NUCLEOTIDE SEQUENCE [LARGE SCALE GENOMIC DNA]</scope>
</reference>
<keyword evidence="3" id="KW-0813">Transport</keyword>
<evidence type="ECO:0000256" key="13">
    <source>
        <dbReference type="ARBA" id="ARBA00044893"/>
    </source>
</evidence>
<keyword evidence="4 25" id="KW-0812">Transmembrane</keyword>
<evidence type="ECO:0000256" key="4">
    <source>
        <dbReference type="ARBA" id="ARBA00022692"/>
    </source>
</evidence>
<evidence type="ECO:0000256" key="16">
    <source>
        <dbReference type="ARBA" id="ARBA00044900"/>
    </source>
</evidence>
<protein>
    <recommendedName>
        <fullName evidence="21">Lysosomal dipeptide transporter MFSD1</fullName>
    </recommendedName>
    <alternativeName>
        <fullName evidence="22">Major facilitator superfamily domain-containing protein 1</fullName>
    </alternativeName>
</protein>
<comment type="subcellular location">
    <subcellularLocation>
        <location evidence="1">Lysosome membrane</location>
        <topology evidence="1">Multi-pass membrane protein</topology>
    </subcellularLocation>
</comment>
<feature type="transmembrane region" description="Helical" evidence="25">
    <location>
        <begin position="276"/>
        <end position="295"/>
    </location>
</feature>
<gene>
    <name evidence="27" type="ORF">COB21_05575</name>
</gene>
<feature type="transmembrane region" description="Helical" evidence="25">
    <location>
        <begin position="301"/>
        <end position="324"/>
    </location>
</feature>
<dbReference type="GO" id="GO:0005765">
    <property type="term" value="C:lysosomal membrane"/>
    <property type="evidence" value="ECO:0007669"/>
    <property type="project" value="UniProtKB-SubCell"/>
</dbReference>
<dbReference type="EMBL" id="NVUK01000046">
    <property type="protein sequence ID" value="PCI75489.1"/>
    <property type="molecule type" value="Genomic_DNA"/>
</dbReference>
<comment type="catalytic activity">
    <reaction evidence="11">
        <text>L-alpha-aminoacyl-L-histidine(out) = L-alpha-aminoacyl-L-histidine(in)</text>
        <dbReference type="Rhea" id="RHEA:79375"/>
        <dbReference type="ChEBI" id="CHEBI:229967"/>
    </reaction>
</comment>
<dbReference type="GO" id="GO:0022857">
    <property type="term" value="F:transmembrane transporter activity"/>
    <property type="evidence" value="ECO:0007669"/>
    <property type="project" value="InterPro"/>
</dbReference>
<comment type="catalytic activity">
    <reaction evidence="9">
        <text>L-histidyl-glycine(out) = L-histidyl-glycine(in)</text>
        <dbReference type="Rhea" id="RHEA:79395"/>
        <dbReference type="ChEBI" id="CHEBI:229957"/>
    </reaction>
</comment>
<dbReference type="PANTHER" id="PTHR23512:SF3">
    <property type="entry name" value="MAJOR FACILITATOR SUPERFAMILY DOMAIN-CONTAINING PROTEIN 1"/>
    <property type="match status" value="1"/>
</dbReference>
<dbReference type="InterPro" id="IPR020846">
    <property type="entry name" value="MFS_dom"/>
</dbReference>
<comment type="catalytic activity">
    <reaction evidence="18">
        <text>L-histidyl-L-alpha-amino acid(out) = L-histidyl-L-alpha-amino acid(in)</text>
        <dbReference type="Rhea" id="RHEA:79379"/>
        <dbReference type="ChEBI" id="CHEBI:229964"/>
    </reaction>
</comment>
<feature type="transmembrane region" description="Helical" evidence="25">
    <location>
        <begin position="34"/>
        <end position="54"/>
    </location>
</feature>
<dbReference type="InterPro" id="IPR011701">
    <property type="entry name" value="MFS"/>
</dbReference>
<comment type="catalytic activity">
    <reaction evidence="20">
        <text>L-lysyl-glycine(out) = L-lysyl-glycine(in)</text>
        <dbReference type="Rhea" id="RHEA:79407"/>
        <dbReference type="ChEBI" id="CHEBI:191202"/>
    </reaction>
</comment>
<comment type="catalytic activity">
    <reaction evidence="10">
        <text>L-alpha-aminoacyl-L-arginine(out) = L-alpha-aminoacyl-L-arginine(in)</text>
        <dbReference type="Rhea" id="RHEA:79367"/>
        <dbReference type="ChEBI" id="CHEBI:229968"/>
    </reaction>
</comment>
<evidence type="ECO:0000259" key="26">
    <source>
        <dbReference type="PROSITE" id="PS50850"/>
    </source>
</evidence>
<comment type="similarity">
    <text evidence="2">Belongs to the major facilitator superfamily.</text>
</comment>
<dbReference type="Proteomes" id="UP000218775">
    <property type="component" value="Unassembled WGS sequence"/>
</dbReference>
<evidence type="ECO:0000256" key="18">
    <source>
        <dbReference type="ARBA" id="ARBA00044912"/>
    </source>
</evidence>
<comment type="catalytic activity">
    <reaction evidence="13">
        <text>L-alpha-aminoacyl-L-lysine(out) = L-alpha-aminoacyl-L-lysine(in)</text>
        <dbReference type="Rhea" id="RHEA:79383"/>
        <dbReference type="ChEBI" id="CHEBI:229966"/>
    </reaction>
</comment>
<feature type="transmembrane region" description="Helical" evidence="25">
    <location>
        <begin position="160"/>
        <end position="179"/>
    </location>
</feature>
<evidence type="ECO:0000256" key="2">
    <source>
        <dbReference type="ARBA" id="ARBA00008335"/>
    </source>
</evidence>
<accession>A0A2A4X0A6</accession>